<organism evidence="1 2">
    <name type="scientific">Rhamnella rubrinervis</name>
    <dbReference type="NCBI Taxonomy" id="2594499"/>
    <lineage>
        <taxon>Eukaryota</taxon>
        <taxon>Viridiplantae</taxon>
        <taxon>Streptophyta</taxon>
        <taxon>Embryophyta</taxon>
        <taxon>Tracheophyta</taxon>
        <taxon>Spermatophyta</taxon>
        <taxon>Magnoliopsida</taxon>
        <taxon>eudicotyledons</taxon>
        <taxon>Gunneridae</taxon>
        <taxon>Pentapetalae</taxon>
        <taxon>rosids</taxon>
        <taxon>fabids</taxon>
        <taxon>Rosales</taxon>
        <taxon>Rhamnaceae</taxon>
        <taxon>rhamnoid group</taxon>
        <taxon>Rhamneae</taxon>
        <taxon>Rhamnella</taxon>
    </lineage>
</organism>
<dbReference type="Proteomes" id="UP000796880">
    <property type="component" value="Unassembled WGS sequence"/>
</dbReference>
<evidence type="ECO:0000313" key="1">
    <source>
        <dbReference type="EMBL" id="KAF3432549.1"/>
    </source>
</evidence>
<dbReference type="EMBL" id="VOIH02000012">
    <property type="protein sequence ID" value="KAF3432549.1"/>
    <property type="molecule type" value="Genomic_DNA"/>
</dbReference>
<proteinExistence type="predicted"/>
<sequence length="128" mass="14101">MPALTLPLLVDCNFHLDLVHSLIYEVDLYLEVCLVPTLTKVLNMIAGMVVKSSQLKDYGCSTHAKLNSRRCFTKGELSLELGRKVLDPGRPQLGDVGARPRESLAWGDKCSTHGELDLGRLELDPGRA</sequence>
<protein>
    <submittedName>
        <fullName evidence="1">Uncharacterized protein</fullName>
    </submittedName>
</protein>
<dbReference type="AlphaFoldDB" id="A0A8K0GNC7"/>
<keyword evidence="2" id="KW-1185">Reference proteome</keyword>
<reference evidence="1" key="1">
    <citation type="submission" date="2020-03" db="EMBL/GenBank/DDBJ databases">
        <title>A high-quality chromosome-level genome assembly of a woody plant with both climbing and erect habits, Rhamnella rubrinervis.</title>
        <authorList>
            <person name="Lu Z."/>
            <person name="Yang Y."/>
            <person name="Zhu X."/>
            <person name="Sun Y."/>
        </authorList>
    </citation>
    <scope>NUCLEOTIDE SEQUENCE</scope>
    <source>
        <strain evidence="1">BYM</strain>
        <tissue evidence="1">Leaf</tissue>
    </source>
</reference>
<accession>A0A8K0GNC7</accession>
<evidence type="ECO:0000313" key="2">
    <source>
        <dbReference type="Proteomes" id="UP000796880"/>
    </source>
</evidence>
<comment type="caution">
    <text evidence="1">The sequence shown here is derived from an EMBL/GenBank/DDBJ whole genome shotgun (WGS) entry which is preliminary data.</text>
</comment>
<gene>
    <name evidence="1" type="ORF">FNV43_RR27289</name>
</gene>
<name>A0A8K0GNC7_9ROSA</name>